<protein>
    <submittedName>
        <fullName evidence="1">Uncharacterized protein</fullName>
    </submittedName>
</protein>
<keyword evidence="2" id="KW-1185">Reference proteome</keyword>
<organism evidence="1 2">
    <name type="scientific">Pluteus cervinus</name>
    <dbReference type="NCBI Taxonomy" id="181527"/>
    <lineage>
        <taxon>Eukaryota</taxon>
        <taxon>Fungi</taxon>
        <taxon>Dikarya</taxon>
        <taxon>Basidiomycota</taxon>
        <taxon>Agaricomycotina</taxon>
        <taxon>Agaricomycetes</taxon>
        <taxon>Agaricomycetidae</taxon>
        <taxon>Agaricales</taxon>
        <taxon>Pluteineae</taxon>
        <taxon>Pluteaceae</taxon>
        <taxon>Pluteus</taxon>
    </lineage>
</organism>
<gene>
    <name evidence="1" type="ORF">BDN72DRAFT_891336</name>
</gene>
<evidence type="ECO:0000313" key="2">
    <source>
        <dbReference type="Proteomes" id="UP000308600"/>
    </source>
</evidence>
<sequence>MSFTTPTLLPQSPKFPRLLPKPPQPHPVPKPKHLRVYGHFNAVRDLQREQDDLSAEELEFEQTTKALIERGTAFLVPIGKLLTQKEEKNDDSDHEEGEEEDSGEERPPSIIEDDEENESEQEQDLDASMEDLDEEHSGDIEDNADMVEGDTEDLEDDSIDI</sequence>
<dbReference type="Proteomes" id="UP000308600">
    <property type="component" value="Unassembled WGS sequence"/>
</dbReference>
<reference evidence="1 2" key="1">
    <citation type="journal article" date="2019" name="Nat. Ecol. Evol.">
        <title>Megaphylogeny resolves global patterns of mushroom evolution.</title>
        <authorList>
            <person name="Varga T."/>
            <person name="Krizsan K."/>
            <person name="Foldi C."/>
            <person name="Dima B."/>
            <person name="Sanchez-Garcia M."/>
            <person name="Sanchez-Ramirez S."/>
            <person name="Szollosi G.J."/>
            <person name="Szarkandi J.G."/>
            <person name="Papp V."/>
            <person name="Albert L."/>
            <person name="Andreopoulos W."/>
            <person name="Angelini C."/>
            <person name="Antonin V."/>
            <person name="Barry K.W."/>
            <person name="Bougher N.L."/>
            <person name="Buchanan P."/>
            <person name="Buyck B."/>
            <person name="Bense V."/>
            <person name="Catcheside P."/>
            <person name="Chovatia M."/>
            <person name="Cooper J."/>
            <person name="Damon W."/>
            <person name="Desjardin D."/>
            <person name="Finy P."/>
            <person name="Geml J."/>
            <person name="Haridas S."/>
            <person name="Hughes K."/>
            <person name="Justo A."/>
            <person name="Karasinski D."/>
            <person name="Kautmanova I."/>
            <person name="Kiss B."/>
            <person name="Kocsube S."/>
            <person name="Kotiranta H."/>
            <person name="LaButti K.M."/>
            <person name="Lechner B.E."/>
            <person name="Liimatainen K."/>
            <person name="Lipzen A."/>
            <person name="Lukacs Z."/>
            <person name="Mihaltcheva S."/>
            <person name="Morgado L.N."/>
            <person name="Niskanen T."/>
            <person name="Noordeloos M.E."/>
            <person name="Ohm R.A."/>
            <person name="Ortiz-Santana B."/>
            <person name="Ovrebo C."/>
            <person name="Racz N."/>
            <person name="Riley R."/>
            <person name="Savchenko A."/>
            <person name="Shiryaev A."/>
            <person name="Soop K."/>
            <person name="Spirin V."/>
            <person name="Szebenyi C."/>
            <person name="Tomsovsky M."/>
            <person name="Tulloss R.E."/>
            <person name="Uehling J."/>
            <person name="Grigoriev I.V."/>
            <person name="Vagvolgyi C."/>
            <person name="Papp T."/>
            <person name="Martin F.M."/>
            <person name="Miettinen O."/>
            <person name="Hibbett D.S."/>
            <person name="Nagy L.G."/>
        </authorList>
    </citation>
    <scope>NUCLEOTIDE SEQUENCE [LARGE SCALE GENOMIC DNA]</scope>
    <source>
        <strain evidence="1 2">NL-1719</strain>
    </source>
</reference>
<name>A0ACD3BEL2_9AGAR</name>
<evidence type="ECO:0000313" key="1">
    <source>
        <dbReference type="EMBL" id="TFK76251.1"/>
    </source>
</evidence>
<dbReference type="EMBL" id="ML208260">
    <property type="protein sequence ID" value="TFK76251.1"/>
    <property type="molecule type" value="Genomic_DNA"/>
</dbReference>
<proteinExistence type="predicted"/>
<accession>A0ACD3BEL2</accession>